<protein>
    <submittedName>
        <fullName evidence="1">Uncharacterized protein</fullName>
    </submittedName>
</protein>
<name>A0A655J3H2_MYCTX</name>
<dbReference type="EMBL" id="CSAJ01000331">
    <property type="protein sequence ID" value="COW38890.1"/>
    <property type="molecule type" value="Genomic_DNA"/>
</dbReference>
<dbReference type="AlphaFoldDB" id="A0A655J3H2"/>
<accession>A0A655J3H2</accession>
<sequence length="212" mass="23174">MDRGVAVKRRHQVLVLADAPHRLGARVVDTHHAGSNHLMQGPPDRRAIRQIGGAGHRPVAGSYVAGQRANRRQHLADGQRAVRAQQGQTHHRGGGNRCGAVDPVLDIQRDPFDLAAGARLVGAHLLQALAKRQRFAEVEIGAAQSLALLSRQPDQKAQVFGSFHRAIGLGGHGFHLVQLVVHDRGRHQIHFGTVDFVDRIGDVTQDPEHRWP</sequence>
<organism evidence="1 2">
    <name type="scientific">Mycobacterium tuberculosis</name>
    <dbReference type="NCBI Taxonomy" id="1773"/>
    <lineage>
        <taxon>Bacteria</taxon>
        <taxon>Bacillati</taxon>
        <taxon>Actinomycetota</taxon>
        <taxon>Actinomycetes</taxon>
        <taxon>Mycobacteriales</taxon>
        <taxon>Mycobacteriaceae</taxon>
        <taxon>Mycobacterium</taxon>
        <taxon>Mycobacterium tuberculosis complex</taxon>
    </lineage>
</organism>
<dbReference type="Proteomes" id="UP000044938">
    <property type="component" value="Unassembled WGS sequence"/>
</dbReference>
<proteinExistence type="predicted"/>
<evidence type="ECO:0000313" key="2">
    <source>
        <dbReference type="Proteomes" id="UP000044938"/>
    </source>
</evidence>
<evidence type="ECO:0000313" key="1">
    <source>
        <dbReference type="EMBL" id="COW38890.1"/>
    </source>
</evidence>
<reference evidence="1 2" key="1">
    <citation type="submission" date="2015-03" db="EMBL/GenBank/DDBJ databases">
        <authorList>
            <consortium name="Pathogen Informatics"/>
        </authorList>
    </citation>
    <scope>NUCLEOTIDE SEQUENCE [LARGE SCALE GENOMIC DNA]</scope>
    <source>
        <strain evidence="1 2">M09401471</strain>
    </source>
</reference>
<gene>
    <name evidence="1" type="ORF">ERS007720_02533</name>
</gene>